<dbReference type="Proteomes" id="UP000516446">
    <property type="component" value="Chromosome"/>
</dbReference>
<dbReference type="OMA" id="MMNTAIN"/>
<keyword evidence="2" id="KW-0813">Transport</keyword>
<dbReference type="Gene3D" id="1.20.1740.10">
    <property type="entry name" value="Amino acid/polyamine transporter I"/>
    <property type="match status" value="1"/>
</dbReference>
<keyword evidence="3" id="KW-1003">Cell membrane</keyword>
<evidence type="ECO:0000313" key="8">
    <source>
        <dbReference type="Proteomes" id="UP000516446"/>
    </source>
</evidence>
<evidence type="ECO:0000256" key="5">
    <source>
        <dbReference type="ARBA" id="ARBA00022989"/>
    </source>
</evidence>
<dbReference type="EMBL" id="CP043431">
    <property type="protein sequence ID" value="QNT64317.1"/>
    <property type="molecule type" value="Genomic_DNA"/>
</dbReference>
<comment type="subcellular location">
    <subcellularLocation>
        <location evidence="1">Cell membrane</location>
        <topology evidence="1">Multi-pass membrane protein</topology>
    </subcellularLocation>
</comment>
<organism evidence="7 8">
    <name type="scientific">Weissella koreensis</name>
    <dbReference type="NCBI Taxonomy" id="165096"/>
    <lineage>
        <taxon>Bacteria</taxon>
        <taxon>Bacillati</taxon>
        <taxon>Bacillota</taxon>
        <taxon>Bacilli</taxon>
        <taxon>Lactobacillales</taxon>
        <taxon>Lactobacillaceae</taxon>
        <taxon>Weissella</taxon>
    </lineage>
</organism>
<dbReference type="InterPro" id="IPR002293">
    <property type="entry name" value="AA/rel_permease1"/>
</dbReference>
<keyword evidence="6" id="KW-0472">Membrane</keyword>
<dbReference type="GO" id="GO:0022857">
    <property type="term" value="F:transmembrane transporter activity"/>
    <property type="evidence" value="ECO:0007669"/>
    <property type="project" value="InterPro"/>
</dbReference>
<dbReference type="RefSeq" id="WP_006846038.1">
    <property type="nucleotide sequence ID" value="NZ_CP026847.1"/>
</dbReference>
<keyword evidence="5" id="KW-1133">Transmembrane helix</keyword>
<protein>
    <submittedName>
        <fullName evidence="7">Glutamate/gamma-aminobutyrate family transporter YjeM</fullName>
    </submittedName>
</protein>
<reference evidence="7 8" key="1">
    <citation type="submission" date="2019-08" db="EMBL/GenBank/DDBJ databases">
        <authorList>
            <person name="Chang H.C."/>
            <person name="Mun S.Y."/>
        </authorList>
    </citation>
    <scope>NUCLEOTIDE SEQUENCE [LARGE SCALE GENOMIC DNA]</scope>
    <source>
        <strain evidence="7 8">SK</strain>
    </source>
</reference>
<evidence type="ECO:0000256" key="1">
    <source>
        <dbReference type="ARBA" id="ARBA00004651"/>
    </source>
</evidence>
<evidence type="ECO:0000313" key="7">
    <source>
        <dbReference type="EMBL" id="QNT64317.1"/>
    </source>
</evidence>
<keyword evidence="4" id="KW-0812">Transmembrane</keyword>
<dbReference type="GO" id="GO:0005886">
    <property type="term" value="C:plasma membrane"/>
    <property type="evidence" value="ECO:0007669"/>
    <property type="project" value="UniProtKB-SubCell"/>
</dbReference>
<dbReference type="PIRSF" id="PIRSF006060">
    <property type="entry name" value="AA_transporter"/>
    <property type="match status" value="1"/>
</dbReference>
<dbReference type="PANTHER" id="PTHR42770:SF15">
    <property type="entry name" value="GLUTAMATE_GAMMA-AMINOBUTYRATE ANTIPORTER-RELATED"/>
    <property type="match status" value="1"/>
</dbReference>
<dbReference type="PANTHER" id="PTHR42770">
    <property type="entry name" value="AMINO ACID TRANSPORTER-RELATED"/>
    <property type="match status" value="1"/>
</dbReference>
<dbReference type="InterPro" id="IPR050367">
    <property type="entry name" value="APC_superfamily"/>
</dbReference>
<evidence type="ECO:0000256" key="3">
    <source>
        <dbReference type="ARBA" id="ARBA00022475"/>
    </source>
</evidence>
<dbReference type="AlphaFoldDB" id="A0A7H1MLI1"/>
<dbReference type="NCBIfam" id="NF011775">
    <property type="entry name" value="PRK15238.1"/>
    <property type="match status" value="1"/>
</dbReference>
<proteinExistence type="predicted"/>
<dbReference type="Pfam" id="PF13520">
    <property type="entry name" value="AA_permease_2"/>
    <property type="match status" value="1"/>
</dbReference>
<gene>
    <name evidence="7" type="primary">yjeM</name>
    <name evidence="7" type="ORF">FY536_03040</name>
</gene>
<keyword evidence="8" id="KW-1185">Reference proteome</keyword>
<evidence type="ECO:0000256" key="2">
    <source>
        <dbReference type="ARBA" id="ARBA00022448"/>
    </source>
</evidence>
<accession>A0A7H1MLI1</accession>
<sequence length="507" mass="56592">MNDAENGKTGKSIKLMTLIMMIFTTIFGFANTPIAFMQMGYASIIWYIFAAIFFFLPLGFMMAEYGSAFNEAKGGIYSWIEGAVGPKIAFIGTFMWLASWETWLVATASKIWIPFSTFISGSDQTQTWHLWGLHSNQVIGVLAVLLIIVVTFFASKGIDWISKISSFGGIMMVTINILFFVFSIFILLKNGFHTAEPIHGLSTFLHSANPSFTSPIAMLSFVVYAVFAYAGMESMGGITDSMENPKRDFPRGVLISTAIIAVLYAISIFLWGASANWSQIIDQGHVNLGNVTYVMMNNLGSTFGNQIGLNAAGAATMGEWFARFAGFDMFIVYIGSFFVLIYSPIKAFVLGTPKDFWPKHVTELNSAGMPANAMWYQAIFVIILIFAIAFGGSTAQVFYNILTLMGNVSTALPYLFLVGAYPFFNQNPKIEKPYVFFKNKTMMWIVTAISFIVLALSVLFTCVEPILEHQWTDAFWTVSGPVFFTLIAVILYRRYERKKRNERKNNA</sequence>
<evidence type="ECO:0000256" key="6">
    <source>
        <dbReference type="ARBA" id="ARBA00023136"/>
    </source>
</evidence>
<evidence type="ECO:0000256" key="4">
    <source>
        <dbReference type="ARBA" id="ARBA00022692"/>
    </source>
</evidence>
<name>A0A7H1MLI1_9LACO</name>